<reference evidence="1 2" key="1">
    <citation type="journal article" date="2022" name="bioRxiv">
        <title>The genome of the oomycete Peronosclerospora sorghi, a cosmopolitan pathogen of maize and sorghum, is inflated with dispersed pseudogenes.</title>
        <authorList>
            <person name="Fletcher K."/>
            <person name="Martin F."/>
            <person name="Isakeit T."/>
            <person name="Cavanaugh K."/>
            <person name="Magill C."/>
            <person name="Michelmore R."/>
        </authorList>
    </citation>
    <scope>NUCLEOTIDE SEQUENCE [LARGE SCALE GENOMIC DNA]</scope>
    <source>
        <strain evidence="1">P6</strain>
    </source>
</reference>
<proteinExistence type="predicted"/>
<sequence>MSSLSLHWMSNLESTFRQVLDTFKPDGAFVGTVRGGNSLQELRYAYVMTWCFKPFRGLRLLAFILADQERQGGLSSHISLFMNIADTGNLLASTCAQVRVTVYQVQTLIPRTWFCGHSGHGQSPGKVPQCFGANMEHLKGVGENNAITSRHELSRATRCSQRRPYLPFHVWSTGRDGACHISSHLLYWLVPSSKQVPTTWFSITLVKGGPW</sequence>
<evidence type="ECO:0000313" key="2">
    <source>
        <dbReference type="Proteomes" id="UP001163321"/>
    </source>
</evidence>
<protein>
    <submittedName>
        <fullName evidence="1">Uncharacterized protein</fullName>
    </submittedName>
</protein>
<evidence type="ECO:0000313" key="1">
    <source>
        <dbReference type="EMBL" id="KAI9910552.1"/>
    </source>
</evidence>
<keyword evidence="2" id="KW-1185">Reference proteome</keyword>
<comment type="caution">
    <text evidence="1">The sequence shown here is derived from an EMBL/GenBank/DDBJ whole genome shotgun (WGS) entry which is preliminary data.</text>
</comment>
<organism evidence="1 2">
    <name type="scientific">Peronosclerospora sorghi</name>
    <dbReference type="NCBI Taxonomy" id="230839"/>
    <lineage>
        <taxon>Eukaryota</taxon>
        <taxon>Sar</taxon>
        <taxon>Stramenopiles</taxon>
        <taxon>Oomycota</taxon>
        <taxon>Peronosporomycetes</taxon>
        <taxon>Peronosporales</taxon>
        <taxon>Peronosporaceae</taxon>
        <taxon>Peronosclerospora</taxon>
    </lineage>
</organism>
<gene>
    <name evidence="1" type="ORF">PsorP6_011016</name>
</gene>
<dbReference type="Proteomes" id="UP001163321">
    <property type="component" value="Chromosome 6"/>
</dbReference>
<dbReference type="EMBL" id="CM047585">
    <property type="protein sequence ID" value="KAI9910552.1"/>
    <property type="molecule type" value="Genomic_DNA"/>
</dbReference>
<accession>A0ACC0VVM9</accession>
<name>A0ACC0VVM9_9STRA</name>